<evidence type="ECO:0000313" key="8">
    <source>
        <dbReference type="EMBL" id="KAF1724346.1"/>
    </source>
</evidence>
<protein>
    <submittedName>
        <fullName evidence="8">EamA family transporter</fullName>
    </submittedName>
</protein>
<feature type="transmembrane region" description="Helical" evidence="6">
    <location>
        <begin position="214"/>
        <end position="232"/>
    </location>
</feature>
<dbReference type="InterPro" id="IPR000620">
    <property type="entry name" value="EamA_dom"/>
</dbReference>
<feature type="transmembrane region" description="Helical" evidence="6">
    <location>
        <begin position="101"/>
        <end position="120"/>
    </location>
</feature>
<evidence type="ECO:0000256" key="6">
    <source>
        <dbReference type="SAM" id="Phobius"/>
    </source>
</evidence>
<feature type="domain" description="EamA" evidence="7">
    <location>
        <begin position="155"/>
        <end position="286"/>
    </location>
</feature>
<evidence type="ECO:0000256" key="2">
    <source>
        <dbReference type="ARBA" id="ARBA00022475"/>
    </source>
</evidence>
<evidence type="ECO:0000256" key="5">
    <source>
        <dbReference type="ARBA" id="ARBA00023136"/>
    </source>
</evidence>
<dbReference type="EMBL" id="PDWW01000018">
    <property type="protein sequence ID" value="KAF1724346.1"/>
    <property type="molecule type" value="Genomic_DNA"/>
</dbReference>
<comment type="subcellular location">
    <subcellularLocation>
        <location evidence="1">Cell membrane</location>
        <topology evidence="1">Multi-pass membrane protein</topology>
    </subcellularLocation>
</comment>
<dbReference type="SUPFAM" id="SSF103481">
    <property type="entry name" value="Multidrug resistance efflux transporter EmrE"/>
    <property type="match status" value="2"/>
</dbReference>
<gene>
    <name evidence="8" type="ORF">CSC78_12695</name>
</gene>
<keyword evidence="9" id="KW-1185">Reference proteome</keyword>
<feature type="transmembrane region" description="Helical" evidence="6">
    <location>
        <begin position="156"/>
        <end position="173"/>
    </location>
</feature>
<keyword evidence="4 6" id="KW-1133">Transmembrane helix</keyword>
<feature type="transmembrane region" description="Helical" evidence="6">
    <location>
        <begin position="241"/>
        <end position="261"/>
    </location>
</feature>
<evidence type="ECO:0000256" key="4">
    <source>
        <dbReference type="ARBA" id="ARBA00022989"/>
    </source>
</evidence>
<feature type="transmembrane region" description="Helical" evidence="6">
    <location>
        <begin position="267"/>
        <end position="286"/>
    </location>
</feature>
<feature type="transmembrane region" description="Helical" evidence="6">
    <location>
        <begin position="37"/>
        <end position="57"/>
    </location>
</feature>
<dbReference type="RefSeq" id="WP_162338228.1">
    <property type="nucleotide sequence ID" value="NZ_JBHSRQ010000016.1"/>
</dbReference>
<evidence type="ECO:0000313" key="9">
    <source>
        <dbReference type="Proteomes" id="UP000781710"/>
    </source>
</evidence>
<dbReference type="InterPro" id="IPR051258">
    <property type="entry name" value="Diverse_Substrate_Transporter"/>
</dbReference>
<proteinExistence type="predicted"/>
<dbReference type="Pfam" id="PF00892">
    <property type="entry name" value="EamA"/>
    <property type="match status" value="2"/>
</dbReference>
<feature type="domain" description="EamA" evidence="7">
    <location>
        <begin position="12"/>
        <end position="141"/>
    </location>
</feature>
<comment type="caution">
    <text evidence="8">The sequence shown here is derived from an EMBL/GenBank/DDBJ whole genome shotgun (WGS) entry which is preliminary data.</text>
</comment>
<keyword evidence="5 6" id="KW-0472">Membrane</keyword>
<feature type="transmembrane region" description="Helical" evidence="6">
    <location>
        <begin position="180"/>
        <end position="202"/>
    </location>
</feature>
<evidence type="ECO:0000256" key="3">
    <source>
        <dbReference type="ARBA" id="ARBA00022692"/>
    </source>
</evidence>
<evidence type="ECO:0000256" key="1">
    <source>
        <dbReference type="ARBA" id="ARBA00004651"/>
    </source>
</evidence>
<evidence type="ECO:0000259" key="7">
    <source>
        <dbReference type="Pfam" id="PF00892"/>
    </source>
</evidence>
<dbReference type="PANTHER" id="PTHR42920">
    <property type="entry name" value="OS03G0707200 PROTEIN-RELATED"/>
    <property type="match status" value="1"/>
</dbReference>
<feature type="transmembrane region" description="Helical" evidence="6">
    <location>
        <begin position="127"/>
        <end position="144"/>
    </location>
</feature>
<feature type="transmembrane region" description="Helical" evidence="6">
    <location>
        <begin position="69"/>
        <end position="89"/>
    </location>
</feature>
<name>A0ABQ6ZFL2_9GAMM</name>
<sequence length="293" mass="30528">MNGAAAQRQATLVGLVAILLWASLALLTTATGNLPPFQVLAIGFGIAAVLGLVRATLRGTAGWRELRQPLPALALSTFALFGYHALYFIALKRAPAVEANLLNYLWPLLIVVFAGLIGGVAVRPGQWLGTALGLVAAVLLVTRGRGLQVEPAHVPGYLAALGAALIWSLYSVLNRRYADVPTAAITVGCAGVAVLGTVAHLLSEQTVVPTAGQWVVLLLMGIGPVGAAFWLWDHGTKHGDIALLGSLSYLAPLLSTLLLVASGRAEAHWIQAVAVVLLLAGAWLSVRASRASR</sequence>
<dbReference type="Proteomes" id="UP000781710">
    <property type="component" value="Unassembled WGS sequence"/>
</dbReference>
<keyword evidence="3 6" id="KW-0812">Transmembrane</keyword>
<organism evidence="8 9">
    <name type="scientific">Pseudoxanthomonas japonensis</name>
    <dbReference type="NCBI Taxonomy" id="69284"/>
    <lineage>
        <taxon>Bacteria</taxon>
        <taxon>Pseudomonadati</taxon>
        <taxon>Pseudomonadota</taxon>
        <taxon>Gammaproteobacteria</taxon>
        <taxon>Lysobacterales</taxon>
        <taxon>Lysobacteraceae</taxon>
        <taxon>Pseudoxanthomonas</taxon>
    </lineage>
</organism>
<dbReference type="InterPro" id="IPR037185">
    <property type="entry name" value="EmrE-like"/>
</dbReference>
<feature type="transmembrane region" description="Helical" evidence="6">
    <location>
        <begin position="12"/>
        <end position="31"/>
    </location>
</feature>
<accession>A0ABQ6ZFL2</accession>
<keyword evidence="2" id="KW-1003">Cell membrane</keyword>
<dbReference type="PANTHER" id="PTHR42920:SF24">
    <property type="entry name" value="AROMATIC AMINO ACID EXPORTER YDDG"/>
    <property type="match status" value="1"/>
</dbReference>
<reference evidence="8 9" key="1">
    <citation type="submission" date="2017-10" db="EMBL/GenBank/DDBJ databases">
        <title>Whole genome sequencing of members of genus Pseudoxanthomonas.</title>
        <authorList>
            <person name="Kumar S."/>
            <person name="Bansal K."/>
            <person name="Kaur A."/>
            <person name="Patil P."/>
            <person name="Sharma S."/>
            <person name="Patil P.B."/>
        </authorList>
    </citation>
    <scope>NUCLEOTIDE SEQUENCE [LARGE SCALE GENOMIC DNA]</scope>
    <source>
        <strain evidence="8 9">DSM 17109</strain>
    </source>
</reference>